<dbReference type="CDD" id="cd07302">
    <property type="entry name" value="CHD"/>
    <property type="match status" value="1"/>
</dbReference>
<dbReference type="InterPro" id="IPR033479">
    <property type="entry name" value="dCache_1"/>
</dbReference>
<dbReference type="OrthoDB" id="9789782at2"/>
<dbReference type="InterPro" id="IPR029787">
    <property type="entry name" value="Nucleotide_cyclase"/>
</dbReference>
<feature type="transmembrane region" description="Helical" evidence="6">
    <location>
        <begin position="350"/>
        <end position="369"/>
    </location>
</feature>
<dbReference type="PANTHER" id="PTHR43081:SF1">
    <property type="entry name" value="ADENYLATE CYCLASE, TERMINAL-DIFFERENTIATION SPECIFIC"/>
    <property type="match status" value="1"/>
</dbReference>
<keyword evidence="9" id="KW-1185">Reference proteome</keyword>
<keyword evidence="3 6" id="KW-0812">Transmembrane</keyword>
<dbReference type="Proteomes" id="UP000436483">
    <property type="component" value="Unassembled WGS sequence"/>
</dbReference>
<dbReference type="AlphaFoldDB" id="A0A7X3SPZ8"/>
<dbReference type="EMBL" id="WURB01000009">
    <property type="protein sequence ID" value="MXQ12634.1"/>
    <property type="molecule type" value="Genomic_DNA"/>
</dbReference>
<dbReference type="InterPro" id="IPR050697">
    <property type="entry name" value="Adenylyl/Guanylyl_Cyclase_3/4"/>
</dbReference>
<dbReference type="SMART" id="SM00044">
    <property type="entry name" value="CYCc"/>
    <property type="match status" value="1"/>
</dbReference>
<accession>A0A7X3SPZ8</accession>
<comment type="subcellular location">
    <subcellularLocation>
        <location evidence="1">Cell membrane</location>
        <topology evidence="1">Multi-pass membrane protein</topology>
    </subcellularLocation>
</comment>
<gene>
    <name evidence="8" type="ORF">GR328_14430</name>
</gene>
<dbReference type="GO" id="GO:0004016">
    <property type="term" value="F:adenylate cyclase activity"/>
    <property type="evidence" value="ECO:0007669"/>
    <property type="project" value="UniProtKB-ARBA"/>
</dbReference>
<evidence type="ECO:0000313" key="8">
    <source>
        <dbReference type="EMBL" id="MXQ12634.1"/>
    </source>
</evidence>
<dbReference type="CDD" id="cd18774">
    <property type="entry name" value="PDC2_HK_sensor"/>
    <property type="match status" value="1"/>
</dbReference>
<name>A0A7X3SPZ8_9HYPH</name>
<protein>
    <submittedName>
        <fullName evidence="8">Adenylate/guanylate cyclase domain-containing protein</fullName>
    </submittedName>
</protein>
<reference evidence="8 9" key="1">
    <citation type="submission" date="2019-12" db="EMBL/GenBank/DDBJ databases">
        <authorList>
            <person name="Yuan C.-G."/>
        </authorList>
    </citation>
    <scope>NUCLEOTIDE SEQUENCE [LARGE SCALE GENOMIC DNA]</scope>
    <source>
        <strain evidence="8 9">KCTC 23863</strain>
    </source>
</reference>
<feature type="domain" description="Guanylate cyclase" evidence="7">
    <location>
        <begin position="451"/>
        <end position="583"/>
    </location>
</feature>
<dbReference type="InterPro" id="IPR029151">
    <property type="entry name" value="Sensor-like_sf"/>
</dbReference>
<dbReference type="GO" id="GO:0035556">
    <property type="term" value="P:intracellular signal transduction"/>
    <property type="evidence" value="ECO:0007669"/>
    <property type="project" value="InterPro"/>
</dbReference>
<evidence type="ECO:0000256" key="3">
    <source>
        <dbReference type="ARBA" id="ARBA00022692"/>
    </source>
</evidence>
<evidence type="ECO:0000256" key="5">
    <source>
        <dbReference type="ARBA" id="ARBA00023136"/>
    </source>
</evidence>
<dbReference type="RefSeq" id="WP_160885221.1">
    <property type="nucleotide sequence ID" value="NZ_WURB01000009.1"/>
</dbReference>
<dbReference type="Pfam" id="PF02743">
    <property type="entry name" value="dCache_1"/>
    <property type="match status" value="1"/>
</dbReference>
<keyword evidence="2" id="KW-1003">Cell membrane</keyword>
<dbReference type="SUPFAM" id="SSF55073">
    <property type="entry name" value="Nucleotide cyclase"/>
    <property type="match status" value="1"/>
</dbReference>
<proteinExistence type="predicted"/>
<sequence>MRVRFGFQLSVTTLFVAVVLAVGLTLVFLSFDRARSITRTAALAFIDRVADHTADRVDGQFKDVLDILEVLRQLEPVESGTILGNPSLYANLAALLRRHRQLYNLYVGYDDGGFIELDMLNRAGPAVRAQLHAPPDAAFRLTVMETPAGETSRIRFTSYLSSDLAILAQDHRTADYDPRERPWYRDAFLPGAGPITEPYVFKLANLIGYTVRAPFPQGRRGVVAGDILLTETDAFLRSQKLGTSGVVFLFDDSGRIVAHPRMEEVFHARTADPPLDLPRLGQLVAVDIAPPLNAWQQGAAAQQIFEAADGRTYVVAFRSIGTARSSGLSLAVMAPLDEFFAEIEAGRRQLFLLALGLVLAALPVVWGIGSMLSGSMKALARETDRIQKFKTDGPPRRISSIIREIDDLGRSVATMRTVVRTFASFVPKRLVQQLVATGDALQPGGSRREVTVLFTDITGFTAITEKADPEQVMLRTSRYLAVLSAVITEHGGTVDKFVGDAIMAIWNAPTDDSDHVAHACAAVLACREANRRLNGEFEREGWPAYRTRFGLHTGEAVVGTIGSDDRMAYTVLGAVVNLAARLEPLNKEYGTDILVSDAIQRRVSDRFAFRAVDTIQPKGFEARIRVYELCGELNEHSRRENRA</sequence>
<evidence type="ECO:0000256" key="6">
    <source>
        <dbReference type="SAM" id="Phobius"/>
    </source>
</evidence>
<dbReference type="InterPro" id="IPR001054">
    <property type="entry name" value="A/G_cyclase"/>
</dbReference>
<organism evidence="8 9">
    <name type="scientific">Microvirga makkahensis</name>
    <dbReference type="NCBI Taxonomy" id="1128670"/>
    <lineage>
        <taxon>Bacteria</taxon>
        <taxon>Pseudomonadati</taxon>
        <taxon>Pseudomonadota</taxon>
        <taxon>Alphaproteobacteria</taxon>
        <taxon>Hyphomicrobiales</taxon>
        <taxon>Methylobacteriaceae</taxon>
        <taxon>Microvirga</taxon>
    </lineage>
</organism>
<dbReference type="Pfam" id="PF00211">
    <property type="entry name" value="Guanylate_cyc"/>
    <property type="match status" value="1"/>
</dbReference>
<dbReference type="SUPFAM" id="SSF103190">
    <property type="entry name" value="Sensory domain-like"/>
    <property type="match status" value="1"/>
</dbReference>
<dbReference type="Gene3D" id="3.30.70.1230">
    <property type="entry name" value="Nucleotide cyclase"/>
    <property type="match status" value="1"/>
</dbReference>
<dbReference type="PROSITE" id="PS50125">
    <property type="entry name" value="GUANYLATE_CYCLASE_2"/>
    <property type="match status" value="1"/>
</dbReference>
<evidence type="ECO:0000256" key="2">
    <source>
        <dbReference type="ARBA" id="ARBA00022475"/>
    </source>
</evidence>
<evidence type="ECO:0000259" key="7">
    <source>
        <dbReference type="PROSITE" id="PS50125"/>
    </source>
</evidence>
<dbReference type="GO" id="GO:0006171">
    <property type="term" value="P:cAMP biosynthetic process"/>
    <property type="evidence" value="ECO:0007669"/>
    <property type="project" value="TreeGrafter"/>
</dbReference>
<dbReference type="GO" id="GO:0005886">
    <property type="term" value="C:plasma membrane"/>
    <property type="evidence" value="ECO:0007669"/>
    <property type="project" value="UniProtKB-SubCell"/>
</dbReference>
<comment type="caution">
    <text evidence="8">The sequence shown here is derived from an EMBL/GenBank/DDBJ whole genome shotgun (WGS) entry which is preliminary data.</text>
</comment>
<reference evidence="8 9" key="2">
    <citation type="submission" date="2020-01" db="EMBL/GenBank/DDBJ databases">
        <title>Microvirga sp. nov., an arsenate reduction bacterium isolated from Tibet hotspring sediments.</title>
        <authorList>
            <person name="Xian W.-D."/>
            <person name="Li W.-J."/>
        </authorList>
    </citation>
    <scope>NUCLEOTIDE SEQUENCE [LARGE SCALE GENOMIC DNA]</scope>
    <source>
        <strain evidence="8 9">KCTC 23863</strain>
    </source>
</reference>
<keyword evidence="5 6" id="KW-0472">Membrane</keyword>
<keyword evidence="4 6" id="KW-1133">Transmembrane helix</keyword>
<dbReference type="Gene3D" id="3.30.450.20">
    <property type="entry name" value="PAS domain"/>
    <property type="match status" value="2"/>
</dbReference>
<evidence type="ECO:0000256" key="1">
    <source>
        <dbReference type="ARBA" id="ARBA00004651"/>
    </source>
</evidence>
<evidence type="ECO:0000313" key="9">
    <source>
        <dbReference type="Proteomes" id="UP000436483"/>
    </source>
</evidence>
<dbReference type="PANTHER" id="PTHR43081">
    <property type="entry name" value="ADENYLATE CYCLASE, TERMINAL-DIFFERENTIATION SPECIFIC-RELATED"/>
    <property type="match status" value="1"/>
</dbReference>
<evidence type="ECO:0000256" key="4">
    <source>
        <dbReference type="ARBA" id="ARBA00022989"/>
    </source>
</evidence>
<feature type="transmembrane region" description="Helical" evidence="6">
    <location>
        <begin position="6"/>
        <end position="29"/>
    </location>
</feature>